<accession>A0AAW1JZL8</accession>
<sequence length="121" mass="13953">MSDLSDEEPFRADSSDNYEPSDNSNETESEVISETRTRSNIKKRKTKSELLNWKRNVKKKQLASGEAHTSNTGKSVRPARTIGADCRCKKKSYEKINENSRNTILRHKNNRCRLPVQKEIL</sequence>
<comment type="caution">
    <text evidence="2">The sequence shown here is derived from an EMBL/GenBank/DDBJ whole genome shotgun (WGS) entry which is preliminary data.</text>
</comment>
<dbReference type="AlphaFoldDB" id="A0AAW1JZL8"/>
<evidence type="ECO:0000313" key="3">
    <source>
        <dbReference type="Proteomes" id="UP001458880"/>
    </source>
</evidence>
<organism evidence="2 3">
    <name type="scientific">Popillia japonica</name>
    <name type="common">Japanese beetle</name>
    <dbReference type="NCBI Taxonomy" id="7064"/>
    <lineage>
        <taxon>Eukaryota</taxon>
        <taxon>Metazoa</taxon>
        <taxon>Ecdysozoa</taxon>
        <taxon>Arthropoda</taxon>
        <taxon>Hexapoda</taxon>
        <taxon>Insecta</taxon>
        <taxon>Pterygota</taxon>
        <taxon>Neoptera</taxon>
        <taxon>Endopterygota</taxon>
        <taxon>Coleoptera</taxon>
        <taxon>Polyphaga</taxon>
        <taxon>Scarabaeiformia</taxon>
        <taxon>Scarabaeidae</taxon>
        <taxon>Rutelinae</taxon>
        <taxon>Popillia</taxon>
    </lineage>
</organism>
<reference evidence="2 3" key="1">
    <citation type="journal article" date="2024" name="BMC Genomics">
        <title>De novo assembly and annotation of Popillia japonica's genome with initial clues to its potential as an invasive pest.</title>
        <authorList>
            <person name="Cucini C."/>
            <person name="Boschi S."/>
            <person name="Funari R."/>
            <person name="Cardaioli E."/>
            <person name="Iannotti N."/>
            <person name="Marturano G."/>
            <person name="Paoli F."/>
            <person name="Bruttini M."/>
            <person name="Carapelli A."/>
            <person name="Frati F."/>
            <person name="Nardi F."/>
        </authorList>
    </citation>
    <scope>NUCLEOTIDE SEQUENCE [LARGE SCALE GENOMIC DNA]</scope>
    <source>
        <strain evidence="2">DMR45628</strain>
    </source>
</reference>
<dbReference type="EMBL" id="JASPKY010000297">
    <property type="protein sequence ID" value="KAK9710173.1"/>
    <property type="molecule type" value="Genomic_DNA"/>
</dbReference>
<dbReference type="Proteomes" id="UP001458880">
    <property type="component" value="Unassembled WGS sequence"/>
</dbReference>
<protein>
    <submittedName>
        <fullName evidence="2">Uncharacterized protein</fullName>
    </submittedName>
</protein>
<evidence type="ECO:0000313" key="2">
    <source>
        <dbReference type="EMBL" id="KAK9710173.1"/>
    </source>
</evidence>
<feature type="region of interest" description="Disordered" evidence="1">
    <location>
        <begin position="1"/>
        <end position="78"/>
    </location>
</feature>
<gene>
    <name evidence="2" type="ORF">QE152_g26196</name>
</gene>
<feature type="compositionally biased region" description="Polar residues" evidence="1">
    <location>
        <begin position="15"/>
        <end position="24"/>
    </location>
</feature>
<keyword evidence="3" id="KW-1185">Reference proteome</keyword>
<name>A0AAW1JZL8_POPJA</name>
<proteinExistence type="predicted"/>
<evidence type="ECO:0000256" key="1">
    <source>
        <dbReference type="SAM" id="MobiDB-lite"/>
    </source>
</evidence>